<reference evidence="2" key="1">
    <citation type="journal article" date="2022" name="Nat. Commun.">
        <title>Chromosome evolution and the genetic basis of agronomically important traits in greater yam.</title>
        <authorList>
            <person name="Bredeson J.V."/>
            <person name="Lyons J.B."/>
            <person name="Oniyinde I.O."/>
            <person name="Okereke N.R."/>
            <person name="Kolade O."/>
            <person name="Nnabue I."/>
            <person name="Nwadili C.O."/>
            <person name="Hribova E."/>
            <person name="Parker M."/>
            <person name="Nwogha J."/>
            <person name="Shu S."/>
            <person name="Carlson J."/>
            <person name="Kariba R."/>
            <person name="Muthemba S."/>
            <person name="Knop K."/>
            <person name="Barton G.J."/>
            <person name="Sherwood A.V."/>
            <person name="Lopez-Montes A."/>
            <person name="Asiedu R."/>
            <person name="Jamnadass R."/>
            <person name="Muchugi A."/>
            <person name="Goodstein D."/>
            <person name="Egesi C.N."/>
            <person name="Featherston J."/>
            <person name="Asfaw A."/>
            <person name="Simpson G.G."/>
            <person name="Dolezel J."/>
            <person name="Hendre P.S."/>
            <person name="Van Deynze A."/>
            <person name="Kumar P.L."/>
            <person name="Obidiegwu J.E."/>
            <person name="Bhattacharjee R."/>
            <person name="Rokhsar D.S."/>
        </authorList>
    </citation>
    <scope>NUCLEOTIDE SEQUENCE [LARGE SCALE GENOMIC DNA]</scope>
    <source>
        <strain evidence="2">cv. TDa95/00328</strain>
    </source>
</reference>
<keyword evidence="1" id="KW-0378">Hydrolase</keyword>
<evidence type="ECO:0000313" key="1">
    <source>
        <dbReference type="EMBL" id="KAH7692860.1"/>
    </source>
</evidence>
<organism evidence="1 2">
    <name type="scientific">Dioscorea alata</name>
    <name type="common">Purple yam</name>
    <dbReference type="NCBI Taxonomy" id="55571"/>
    <lineage>
        <taxon>Eukaryota</taxon>
        <taxon>Viridiplantae</taxon>
        <taxon>Streptophyta</taxon>
        <taxon>Embryophyta</taxon>
        <taxon>Tracheophyta</taxon>
        <taxon>Spermatophyta</taxon>
        <taxon>Magnoliopsida</taxon>
        <taxon>Liliopsida</taxon>
        <taxon>Dioscoreales</taxon>
        <taxon>Dioscoreaceae</taxon>
        <taxon>Dioscorea</taxon>
    </lineage>
</organism>
<dbReference type="Proteomes" id="UP000827976">
    <property type="component" value="Chromosome 1"/>
</dbReference>
<name>A0ACB7WWR2_DIOAL</name>
<protein>
    <submittedName>
        <fullName evidence="1">Ubiquitinyl hydrolase 1 protein</fullName>
        <ecNumber evidence="1">3.4.19.12</ecNumber>
    </submittedName>
</protein>
<comment type="caution">
    <text evidence="1">The sequence shown here is derived from an EMBL/GenBank/DDBJ whole genome shotgun (WGS) entry which is preliminary data.</text>
</comment>
<dbReference type="EC" id="3.4.19.12" evidence="1"/>
<accession>A0ACB7WWR2</accession>
<keyword evidence="2" id="KW-1185">Reference proteome</keyword>
<proteinExistence type="predicted"/>
<dbReference type="EMBL" id="CM037011">
    <property type="protein sequence ID" value="KAH7692860.1"/>
    <property type="molecule type" value="Genomic_DNA"/>
</dbReference>
<feature type="non-terminal residue" evidence="1">
    <location>
        <position position="279"/>
    </location>
</feature>
<feature type="non-terminal residue" evidence="1">
    <location>
        <position position="1"/>
    </location>
</feature>
<sequence>GCNLYNVGTTCYLNVVLQCLTHTVPLVNALINFGDCKLCSHQVKDHINMAIYFNGISFTPGVFIRNLTDISSLFAEDEQQDAHEYLLGLLTRMHECCLGLPASSLNTSLEDESLITNIFCGRLKSQITCCECGHKSETFEPVLNLSLEIDGQNNLISALQSFTRVEKIDDPENLISCDGCKTKVIVEKQLTINKAPEVLVIQLKRFTCDGMTIVKKEQYVQYPETLNLAPFIDEFIEQEQELNYRLYAVVNHHGLPWDGHYMCFIHSHGQRWFLKNDCR</sequence>
<evidence type="ECO:0000313" key="2">
    <source>
        <dbReference type="Proteomes" id="UP000827976"/>
    </source>
</evidence>
<gene>
    <name evidence="1" type="ORF">IHE45_01G093300</name>
</gene>